<accession>A0A2B7WIU3</accession>
<dbReference type="OrthoDB" id="5308323at2759"/>
<organism evidence="2 3">
    <name type="scientific">Helicocarpus griseus UAMH5409</name>
    <dbReference type="NCBI Taxonomy" id="1447875"/>
    <lineage>
        <taxon>Eukaryota</taxon>
        <taxon>Fungi</taxon>
        <taxon>Dikarya</taxon>
        <taxon>Ascomycota</taxon>
        <taxon>Pezizomycotina</taxon>
        <taxon>Eurotiomycetes</taxon>
        <taxon>Eurotiomycetidae</taxon>
        <taxon>Onygenales</taxon>
        <taxon>Ajellomycetaceae</taxon>
        <taxon>Helicocarpus</taxon>
    </lineage>
</organism>
<dbReference type="STRING" id="1447875.A0A2B7WIU3"/>
<dbReference type="Proteomes" id="UP000223968">
    <property type="component" value="Unassembled WGS sequence"/>
</dbReference>
<feature type="signal peptide" evidence="1">
    <location>
        <begin position="1"/>
        <end position="22"/>
    </location>
</feature>
<comment type="caution">
    <text evidence="2">The sequence shown here is derived from an EMBL/GenBank/DDBJ whole genome shotgun (WGS) entry which is preliminary data.</text>
</comment>
<proteinExistence type="predicted"/>
<evidence type="ECO:0000313" key="3">
    <source>
        <dbReference type="Proteomes" id="UP000223968"/>
    </source>
</evidence>
<keyword evidence="1" id="KW-0732">Signal</keyword>
<reference evidence="2 3" key="1">
    <citation type="submission" date="2017-10" db="EMBL/GenBank/DDBJ databases">
        <title>Comparative genomics in systemic dimorphic fungi from Ajellomycetaceae.</title>
        <authorList>
            <person name="Munoz J.F."/>
            <person name="Mcewen J.G."/>
            <person name="Clay O.K."/>
            <person name="Cuomo C.A."/>
        </authorList>
    </citation>
    <scope>NUCLEOTIDE SEQUENCE [LARGE SCALE GENOMIC DNA]</scope>
    <source>
        <strain evidence="2 3">UAMH5409</strain>
    </source>
</reference>
<name>A0A2B7WIU3_9EURO</name>
<dbReference type="AlphaFoldDB" id="A0A2B7WIU3"/>
<feature type="chain" id="PRO_5012405863" description="Ubiquitin 3 binding protein But2 C-terminal domain-containing protein" evidence="1">
    <location>
        <begin position="23"/>
        <end position="205"/>
    </location>
</feature>
<dbReference type="EMBL" id="PDNB01000280">
    <property type="protein sequence ID" value="PGG96458.1"/>
    <property type="molecule type" value="Genomic_DNA"/>
</dbReference>
<protein>
    <recommendedName>
        <fullName evidence="4">Ubiquitin 3 binding protein But2 C-terminal domain-containing protein</fullName>
    </recommendedName>
</protein>
<sequence length="205" mass="22094">MFISHTWLTSLTGLTLLGTTTASPAPDKTTLAPRACSTIGPSIIDVLYASTGDNANPGQYFTLARGGNPAYNTIKSALTFEYIPAGATGCMLAVEFPVLDQDEEIATGPSVTAEVWSTAPWTWNNLPTYNNPPQKDQMVGTVNFPTQKTTSVFKTIVASDTCEPVMSFLVEHSGWQQGEGTVHFYNTLGWKVGLEPIGFSLIYNC</sequence>
<keyword evidence="3" id="KW-1185">Reference proteome</keyword>
<evidence type="ECO:0000256" key="1">
    <source>
        <dbReference type="SAM" id="SignalP"/>
    </source>
</evidence>
<gene>
    <name evidence="2" type="ORF">AJ79_09583</name>
</gene>
<evidence type="ECO:0000313" key="2">
    <source>
        <dbReference type="EMBL" id="PGG96458.1"/>
    </source>
</evidence>
<evidence type="ECO:0008006" key="4">
    <source>
        <dbReference type="Google" id="ProtNLM"/>
    </source>
</evidence>